<dbReference type="OrthoDB" id="331602at2759"/>
<name>A0A1R2CJ81_9CILI</name>
<keyword evidence="3" id="KW-1185">Reference proteome</keyword>
<dbReference type="AlphaFoldDB" id="A0A1R2CJ81"/>
<protein>
    <submittedName>
        <fullName evidence="2">Uncharacterized protein</fullName>
    </submittedName>
</protein>
<comment type="caution">
    <text evidence="2">The sequence shown here is derived from an EMBL/GenBank/DDBJ whole genome shotgun (WGS) entry which is preliminary data.</text>
</comment>
<evidence type="ECO:0000313" key="3">
    <source>
        <dbReference type="Proteomes" id="UP000187209"/>
    </source>
</evidence>
<feature type="coiled-coil region" evidence="1">
    <location>
        <begin position="147"/>
        <end position="338"/>
    </location>
</feature>
<accession>A0A1R2CJ81</accession>
<gene>
    <name evidence="2" type="ORF">SteCoe_8894</name>
</gene>
<reference evidence="2 3" key="1">
    <citation type="submission" date="2016-11" db="EMBL/GenBank/DDBJ databases">
        <title>The macronuclear genome of Stentor coeruleus: a giant cell with tiny introns.</title>
        <authorList>
            <person name="Slabodnick M."/>
            <person name="Ruby J.G."/>
            <person name="Reiff S.B."/>
            <person name="Swart E.C."/>
            <person name="Gosai S."/>
            <person name="Prabakaran S."/>
            <person name="Witkowska E."/>
            <person name="Larue G.E."/>
            <person name="Fisher S."/>
            <person name="Freeman R.M."/>
            <person name="Gunawardena J."/>
            <person name="Chu W."/>
            <person name="Stover N.A."/>
            <person name="Gregory B.D."/>
            <person name="Nowacki M."/>
            <person name="Derisi J."/>
            <person name="Roy S.W."/>
            <person name="Marshall W.F."/>
            <person name="Sood P."/>
        </authorList>
    </citation>
    <scope>NUCLEOTIDE SEQUENCE [LARGE SCALE GENOMIC DNA]</scope>
    <source>
        <strain evidence="2">WM001</strain>
    </source>
</reference>
<dbReference type="SMR" id="A0A1R2CJ81"/>
<dbReference type="EMBL" id="MPUH01000135">
    <property type="protein sequence ID" value="OMJ89068.1"/>
    <property type="molecule type" value="Genomic_DNA"/>
</dbReference>
<keyword evidence="1" id="KW-0175">Coiled coil</keyword>
<proteinExistence type="predicted"/>
<evidence type="ECO:0000313" key="2">
    <source>
        <dbReference type="EMBL" id="OMJ89068.1"/>
    </source>
</evidence>
<evidence type="ECO:0000256" key="1">
    <source>
        <dbReference type="SAM" id="Coils"/>
    </source>
</evidence>
<dbReference type="Proteomes" id="UP000187209">
    <property type="component" value="Unassembled WGS sequence"/>
</dbReference>
<sequence>MASRYENYQKFTCDDKDCGSWFDSECSCNPYLRLCNYHMYLHHSTSSCNTRSLKPVLYDHISKADSSEKILLDIKDDLISTGNSMILIILKQINEGVAIIETKRKEIDNWRKTSQDKSIDDILGSLKYLKIKERKTKRFLKSTKKIMSLTRKNNNEHKKELADVKEKYKNIEEMIKNEGMCMSDINEYVKSDIINKELEEEIIKLNKDKKEFEEKSRLEIQRILNEKTVEDNNWRIKEEQEKNRKNDEENLRQQLIENAKTLKTTLDEEKNKISKMENEKNLLKQEVDEQKNLINDCMKQREDLEKALKEVEKICENLRNQVEEEKNQKVLIEKLRNEEFQNYENEKNERLKIKEQKKK</sequence>
<organism evidence="2 3">
    <name type="scientific">Stentor coeruleus</name>
    <dbReference type="NCBI Taxonomy" id="5963"/>
    <lineage>
        <taxon>Eukaryota</taxon>
        <taxon>Sar</taxon>
        <taxon>Alveolata</taxon>
        <taxon>Ciliophora</taxon>
        <taxon>Postciliodesmatophora</taxon>
        <taxon>Heterotrichea</taxon>
        <taxon>Heterotrichida</taxon>
        <taxon>Stentoridae</taxon>
        <taxon>Stentor</taxon>
    </lineage>
</organism>